<dbReference type="Pfam" id="PF04003">
    <property type="entry name" value="Utp12"/>
    <property type="match status" value="1"/>
</dbReference>
<dbReference type="AlphaFoldDB" id="A0A061BAR8"/>
<dbReference type="EMBL" id="MPUK01000002">
    <property type="protein sequence ID" value="ONH68978.1"/>
    <property type="molecule type" value="Genomic_DNA"/>
</dbReference>
<dbReference type="PANTHER" id="PTHR44267">
    <property type="entry name" value="WD REPEAT-CONTAINING PROTEIN 43"/>
    <property type="match status" value="1"/>
</dbReference>
<proteinExistence type="inferred from homology"/>
<comment type="similarity">
    <text evidence="3">Belongs to the UTP5 family.</text>
</comment>
<dbReference type="InterPro" id="IPR036322">
    <property type="entry name" value="WD40_repeat_dom_sf"/>
</dbReference>
<dbReference type="OrthoDB" id="30195at2759"/>
<sequence>MSTTIAKFDVTGTYYACVVERPGKKELQIHPLQKDDEDISINSSLSVTFELESSEPLVSVEWVSKEDVANGKRSKRRSSSGVSNGTKTLSYVVCAYKNGTIVTYSPFQQEPVNQFKTQLSVRAITSLKGSLWISGATESVEHDINDASSKLKVKYPKDLKNITCIEAVSIKNKDHIISIGNKIVVQECATGKVVASVALDNKVEHATCIDGALFVSSLEQIRVYGLPELKQIHMIYAKGPITGLAAASDSSAGSVLSTGQVQIYKNIFEKLKVLTIRPNTKDVRFNSAYFKDETAILSWPDIEPKFQSVNTNTTEKSIKVDVKHTTKSSTKKTNKPVELFVPEIKPKEQYVVRDVELAGLIGVKAEKPVELLTILISNPEEDKIKTAVPQLEDETAVRVYRTLQSRITSDPAESATLNSWLKWVVISHPTSIQSLNNFKPIKTSIKKSLKQLPDLLALQGRLELLQSQLGLRNQIKSDEVAEGVDTAVAQAEESIVYVNGEDDEEAVVELSDDDEEGDEDNN</sequence>
<dbReference type="OMA" id="RFAFQAN"/>
<accession>A0A061BAR8</accession>
<feature type="domain" description="Small-subunit processome Utp12" evidence="5">
    <location>
        <begin position="371"/>
        <end position="467"/>
    </location>
</feature>
<dbReference type="InterPro" id="IPR015943">
    <property type="entry name" value="WD40/YVTN_repeat-like_dom_sf"/>
</dbReference>
<reference evidence="6" key="1">
    <citation type="journal article" date="2014" name="Genome Announc.">
        <title>Genome sequence of the yeast Cyberlindnera fabianii (Hansenula fabianii).</title>
        <authorList>
            <person name="Freel K.C."/>
            <person name="Sarilar V."/>
            <person name="Neuveglise C."/>
            <person name="Devillers H."/>
            <person name="Friedrich A."/>
            <person name="Schacherer J."/>
        </authorList>
    </citation>
    <scope>NUCLEOTIDE SEQUENCE</scope>
    <source>
        <strain evidence="6">YJS4271</strain>
    </source>
</reference>
<name>A0A061BAR8_CYBFA</name>
<dbReference type="Proteomes" id="UP000189513">
    <property type="component" value="Unassembled WGS sequence"/>
</dbReference>
<organism evidence="6">
    <name type="scientific">Cyberlindnera fabianii</name>
    <name type="common">Yeast</name>
    <name type="synonym">Hansenula fabianii</name>
    <dbReference type="NCBI Taxonomy" id="36022"/>
    <lineage>
        <taxon>Eukaryota</taxon>
        <taxon>Fungi</taxon>
        <taxon>Dikarya</taxon>
        <taxon>Ascomycota</taxon>
        <taxon>Saccharomycotina</taxon>
        <taxon>Saccharomycetes</taxon>
        <taxon>Phaffomycetales</taxon>
        <taxon>Phaffomycetaceae</taxon>
        <taxon>Cyberlindnera</taxon>
    </lineage>
</organism>
<evidence type="ECO:0000313" key="7">
    <source>
        <dbReference type="EMBL" id="ONH68978.1"/>
    </source>
</evidence>
<protein>
    <submittedName>
        <fullName evidence="6">CYFA0S16e00760g1_1</fullName>
    </submittedName>
    <submittedName>
        <fullName evidence="7">U3 small nucleolar RNA-associated protein 9</fullName>
    </submittedName>
</protein>
<keyword evidence="2" id="KW-0539">Nucleus</keyword>
<evidence type="ECO:0000256" key="1">
    <source>
        <dbReference type="ARBA" id="ARBA00004123"/>
    </source>
</evidence>
<comment type="subcellular location">
    <subcellularLocation>
        <location evidence="1">Nucleus</location>
    </subcellularLocation>
</comment>
<reference evidence="8" key="2">
    <citation type="journal article" date="2017" name="Genome Announc.">
        <title>Genome sequences of Cyberlindnera fabianii 65, Pichia kudriavzevii 129, and Saccharomyces cerevisiae 131 isolated from fermented masau fruits in Zimbabwe.</title>
        <authorList>
            <person name="van Rijswijck I.M.H."/>
            <person name="Derks M.F.L."/>
            <person name="Abee T."/>
            <person name="de Ridder D."/>
            <person name="Smid E.J."/>
        </authorList>
    </citation>
    <scope>NUCLEOTIDE SEQUENCE [LARGE SCALE GENOMIC DNA]</scope>
    <source>
        <strain evidence="8">65</strain>
    </source>
</reference>
<evidence type="ECO:0000313" key="8">
    <source>
        <dbReference type="Proteomes" id="UP000189513"/>
    </source>
</evidence>
<dbReference type="GO" id="GO:0032040">
    <property type="term" value="C:small-subunit processome"/>
    <property type="evidence" value="ECO:0007669"/>
    <property type="project" value="UniProtKB-ARBA"/>
</dbReference>
<reference evidence="7" key="3">
    <citation type="submission" date="2017-01" db="EMBL/GenBank/DDBJ databases">
        <authorList>
            <person name="Mah S.A."/>
            <person name="Swanson W.J."/>
            <person name="Moy G.W."/>
            <person name="Vacquier V.D."/>
        </authorList>
    </citation>
    <scope>NUCLEOTIDE SEQUENCE [LARGE SCALE GENOMIC DNA]</scope>
    <source>
        <strain evidence="7">65</strain>
    </source>
</reference>
<dbReference type="EMBL" id="LK052901">
    <property type="protein sequence ID" value="CDR44982.1"/>
    <property type="molecule type" value="Genomic_DNA"/>
</dbReference>
<gene>
    <name evidence="7" type="ORF">BON22_1419</name>
    <name evidence="6" type="ORF">CYFA0S_16e00760g</name>
</gene>
<feature type="region of interest" description="Disordered" evidence="4">
    <location>
        <begin position="502"/>
        <end position="522"/>
    </location>
</feature>
<evidence type="ECO:0000256" key="2">
    <source>
        <dbReference type="ARBA" id="ARBA00023242"/>
    </source>
</evidence>
<evidence type="ECO:0000313" key="6">
    <source>
        <dbReference type="EMBL" id="CDR44982.1"/>
    </source>
</evidence>
<evidence type="ECO:0000259" key="5">
    <source>
        <dbReference type="Pfam" id="PF04003"/>
    </source>
</evidence>
<dbReference type="STRING" id="36022.A0A061BAR8"/>
<dbReference type="Gene3D" id="2.130.10.10">
    <property type="entry name" value="YVTN repeat-like/Quinoprotein amine dehydrogenase"/>
    <property type="match status" value="1"/>
</dbReference>
<evidence type="ECO:0000256" key="4">
    <source>
        <dbReference type="SAM" id="MobiDB-lite"/>
    </source>
</evidence>
<dbReference type="PANTHER" id="PTHR44267:SF1">
    <property type="entry name" value="WD REPEAT-CONTAINING PROTEIN 43"/>
    <property type="match status" value="1"/>
</dbReference>
<dbReference type="SUPFAM" id="SSF50978">
    <property type="entry name" value="WD40 repeat-like"/>
    <property type="match status" value="1"/>
</dbReference>
<evidence type="ECO:0000256" key="3">
    <source>
        <dbReference type="ARBA" id="ARBA00038335"/>
    </source>
</evidence>
<dbReference type="InterPro" id="IPR007148">
    <property type="entry name" value="SSU_processome_Utp12"/>
</dbReference>
<keyword evidence="8" id="KW-1185">Reference proteome</keyword>
<dbReference type="GO" id="GO:0000462">
    <property type="term" value="P:maturation of SSU-rRNA from tricistronic rRNA transcript (SSU-rRNA, 5.8S rRNA, LSU-rRNA)"/>
    <property type="evidence" value="ECO:0007669"/>
    <property type="project" value="TreeGrafter"/>
</dbReference>
<dbReference type="InterPro" id="IPR052414">
    <property type="entry name" value="U3_snoRNA-assoc_WDR"/>
</dbReference>
<dbReference type="VEuPathDB" id="FungiDB:BON22_1419"/>